<dbReference type="Pfam" id="PF26557">
    <property type="entry name" value="Cullin_AB"/>
    <property type="match status" value="1"/>
</dbReference>
<dbReference type="FunFam" id="1.20.1310.10:FF:000001">
    <property type="entry name" value="Cullin 3"/>
    <property type="match status" value="1"/>
</dbReference>
<dbReference type="EMBL" id="KE148153">
    <property type="protein sequence ID" value="EPE06376.1"/>
    <property type="molecule type" value="Genomic_DNA"/>
</dbReference>
<dbReference type="SUPFAM" id="SSF75632">
    <property type="entry name" value="Cullin homology domain"/>
    <property type="match status" value="1"/>
</dbReference>
<proteinExistence type="inferred from homology"/>
<evidence type="ECO:0000256" key="5">
    <source>
        <dbReference type="RuleBase" id="RU003829"/>
    </source>
</evidence>
<dbReference type="FunFam" id="1.20.1310.10:FF:000061">
    <property type="entry name" value="Related to cullulin 3"/>
    <property type="match status" value="1"/>
</dbReference>
<dbReference type="InterPro" id="IPR045093">
    <property type="entry name" value="Cullin"/>
</dbReference>
<feature type="compositionally biased region" description="Low complexity" evidence="6">
    <location>
        <begin position="412"/>
        <end position="422"/>
    </location>
</feature>
<dbReference type="InterPro" id="IPR016158">
    <property type="entry name" value="Cullin_homology"/>
</dbReference>
<protein>
    <submittedName>
        <fullName evidence="8">Cullin family protein</fullName>
    </submittedName>
</protein>
<dbReference type="PANTHER" id="PTHR11932">
    <property type="entry name" value="CULLIN"/>
    <property type="match status" value="1"/>
</dbReference>
<dbReference type="SUPFAM" id="SSF46785">
    <property type="entry name" value="Winged helix' DNA-binding domain"/>
    <property type="match status" value="1"/>
</dbReference>
<evidence type="ECO:0000256" key="1">
    <source>
        <dbReference type="ARBA" id="ARBA00006019"/>
    </source>
</evidence>
<dbReference type="Gene3D" id="1.20.1310.10">
    <property type="entry name" value="Cullin Repeats"/>
    <property type="match status" value="4"/>
</dbReference>
<dbReference type="FunFam" id="1.10.10.10:FF:000014">
    <property type="entry name" value="Cullin 1"/>
    <property type="match status" value="1"/>
</dbReference>
<feature type="region of interest" description="Disordered" evidence="6">
    <location>
        <begin position="412"/>
        <end position="436"/>
    </location>
</feature>
<dbReference type="STRING" id="1262450.S3C3L7"/>
<organism evidence="8 9">
    <name type="scientific">Ophiostoma piceae (strain UAMH 11346)</name>
    <name type="common">Sap stain fungus</name>
    <dbReference type="NCBI Taxonomy" id="1262450"/>
    <lineage>
        <taxon>Eukaryota</taxon>
        <taxon>Fungi</taxon>
        <taxon>Dikarya</taxon>
        <taxon>Ascomycota</taxon>
        <taxon>Pezizomycotina</taxon>
        <taxon>Sordariomycetes</taxon>
        <taxon>Sordariomycetidae</taxon>
        <taxon>Ophiostomatales</taxon>
        <taxon>Ophiostomataceae</taxon>
        <taxon>Ophiostoma</taxon>
    </lineage>
</organism>
<dbReference type="InterPro" id="IPR019559">
    <property type="entry name" value="Cullin_neddylation_domain"/>
</dbReference>
<dbReference type="FunFam" id="1.20.1310.10:FF:000002">
    <property type="entry name" value="cullin-3 isoform X1"/>
    <property type="match status" value="1"/>
</dbReference>
<sequence>MYKGKIRAPRRVGGVARASATVDEFTQNWNLIRDALDDIHNQNAGRLSFEQLYRASYKAVLMKRGEDLYMHVETFERQHFAEKVIPVIWQLVTRQLVSVTLHSVTNTTTHSRREMGERLLRGIKEAWERHNTAMNMVADVLMYLDRGYAQDCNRPFIYATTIGLFRDHILRAPLPQSIYSEADRYASSLAEGAVAAEGSTAAATTNSNSQPTIYTILSAVILDQIDMDRNGEIIDRHLLRNCIAMLESLYQTDDEEEEDKLYLTMFEPQYLAATQAFYRAECERLLRGGDALVWLNRTNNRLREERDRCGHSVSQETIAKVQRVVEKELVVAHLKEFLDMENSGLQRMIDQDSDDDLRTLYELVFKIPESQSVLLGAIQQRIIELGRDIEKTLRETDFSAAAAAPSAKPLSAKAAGKAPATAGDDEAADEPTPAAPAAKTAGTLTVAAQQTAAAIKWVSDILDLKEKFLRMLRDCFRNDKGIEKSINVSFTELFKMCTRSAEYVSLFIDDNFKRGLRGKSDAEVDLAMDHATVLVQHVTEKDMLQRYYQKHLARRLLHNKSENPEAEKIMISRMQGNLGRAFTAKFEGMFKDMATSEELTREYGSYVRESLGDDGKDRDSTARIDLSVNVLTSNNWPPEVMGRAAQSDDASGNNSGSSLTPAAQCTYPPDIVRLQKSFLKFYLRNRSGRVLSWVASAGSADLRCVFPKIEGHDKGPLSRERRYELNVSTHGMVLLLLFNGLGESEKLSFEEIQGRTSIPGSDLIKALASLSIHPKCRVLTKEPMSKTIKPGDNFSFNAQFVSKALKIKMPVVNAVSKVEGEEERRVTEEKNNQTRSHTIDAAVVRIMKQRRELTHTGLVTEVVSQLASRFKPEVAMVKRRIEDLISREYLERIEDREPAAYRYVA</sequence>
<feature type="compositionally biased region" description="Low complexity" evidence="6">
    <location>
        <begin position="647"/>
        <end position="658"/>
    </location>
</feature>
<dbReference type="InterPro" id="IPR001373">
    <property type="entry name" value="Cullin_N"/>
</dbReference>
<dbReference type="AlphaFoldDB" id="S3C3L7"/>
<dbReference type="Pfam" id="PF10557">
    <property type="entry name" value="Cullin_Nedd8"/>
    <property type="match status" value="1"/>
</dbReference>
<evidence type="ECO:0000313" key="8">
    <source>
        <dbReference type="EMBL" id="EPE06376.1"/>
    </source>
</evidence>
<dbReference type="SMART" id="SM00182">
    <property type="entry name" value="CULLIN"/>
    <property type="match status" value="1"/>
</dbReference>
<dbReference type="VEuPathDB" id="FungiDB:F503_02504"/>
<dbReference type="GO" id="GO:0006511">
    <property type="term" value="P:ubiquitin-dependent protein catabolic process"/>
    <property type="evidence" value="ECO:0007669"/>
    <property type="project" value="InterPro"/>
</dbReference>
<evidence type="ECO:0000256" key="6">
    <source>
        <dbReference type="SAM" id="MobiDB-lite"/>
    </source>
</evidence>
<comment type="similarity">
    <text evidence="1 4 5">Belongs to the cullin family.</text>
</comment>
<evidence type="ECO:0000259" key="7">
    <source>
        <dbReference type="PROSITE" id="PS50069"/>
    </source>
</evidence>
<accession>S3C3L7</accession>
<dbReference type="OMA" id="MFKDMTI"/>
<dbReference type="GO" id="GO:0031625">
    <property type="term" value="F:ubiquitin protein ligase binding"/>
    <property type="evidence" value="ECO:0007669"/>
    <property type="project" value="InterPro"/>
</dbReference>
<dbReference type="FunFam" id="1.20.1310.10:FF:000036">
    <property type="entry name" value="SCF ubiquitin ligase subunit CulC, putative"/>
    <property type="match status" value="1"/>
</dbReference>
<evidence type="ECO:0000313" key="9">
    <source>
        <dbReference type="Proteomes" id="UP000016923"/>
    </source>
</evidence>
<evidence type="ECO:0000256" key="4">
    <source>
        <dbReference type="PROSITE-ProRule" id="PRU00330"/>
    </source>
</evidence>
<dbReference type="SMART" id="SM00884">
    <property type="entry name" value="Cullin_Nedd8"/>
    <property type="match status" value="1"/>
</dbReference>
<dbReference type="SUPFAM" id="SSF74788">
    <property type="entry name" value="Cullin repeat-like"/>
    <property type="match status" value="1"/>
</dbReference>
<evidence type="ECO:0000256" key="2">
    <source>
        <dbReference type="ARBA" id="ARBA00022499"/>
    </source>
</evidence>
<keyword evidence="2" id="KW-1017">Isopeptide bond</keyword>
<dbReference type="Proteomes" id="UP000016923">
    <property type="component" value="Unassembled WGS sequence"/>
</dbReference>
<name>S3C3L7_OPHP1</name>
<feature type="region of interest" description="Disordered" evidence="6">
    <location>
        <begin position="637"/>
        <end position="662"/>
    </location>
</feature>
<evidence type="ECO:0000256" key="3">
    <source>
        <dbReference type="ARBA" id="ARBA00022843"/>
    </source>
</evidence>
<dbReference type="InterPro" id="IPR036388">
    <property type="entry name" value="WH-like_DNA-bd_sf"/>
</dbReference>
<keyword evidence="9" id="KW-1185">Reference proteome</keyword>
<dbReference type="Gene3D" id="3.30.230.130">
    <property type="entry name" value="Cullin, Chain C, Domain 2"/>
    <property type="match status" value="1"/>
</dbReference>
<dbReference type="OrthoDB" id="27073at2759"/>
<dbReference type="InterPro" id="IPR036317">
    <property type="entry name" value="Cullin_homology_sf"/>
</dbReference>
<dbReference type="InterPro" id="IPR059120">
    <property type="entry name" value="Cullin-like_AB"/>
</dbReference>
<keyword evidence="3" id="KW-0832">Ubl conjugation</keyword>
<dbReference type="Pfam" id="PF00888">
    <property type="entry name" value="Cullin"/>
    <property type="match status" value="1"/>
</dbReference>
<feature type="domain" description="Cullin family profile" evidence="7">
    <location>
        <begin position="499"/>
        <end position="771"/>
    </location>
</feature>
<dbReference type="InterPro" id="IPR036390">
    <property type="entry name" value="WH_DNA-bd_sf"/>
</dbReference>
<dbReference type="PROSITE" id="PS50069">
    <property type="entry name" value="CULLIN_2"/>
    <property type="match status" value="1"/>
</dbReference>
<dbReference type="InterPro" id="IPR016159">
    <property type="entry name" value="Cullin_repeat-like_dom_sf"/>
</dbReference>
<dbReference type="Gene3D" id="1.10.10.10">
    <property type="entry name" value="Winged helix-like DNA-binding domain superfamily/Winged helix DNA-binding domain"/>
    <property type="match status" value="1"/>
</dbReference>
<dbReference type="HOGENOM" id="CLU_004747_7_1_1"/>
<dbReference type="eggNOG" id="KOG2166">
    <property type="taxonomic scope" value="Eukaryota"/>
</dbReference>
<reference evidence="8 9" key="1">
    <citation type="journal article" date="2013" name="BMC Genomics">
        <title>The genome and transcriptome of the pine saprophyte Ophiostoma piceae, and a comparison with the bark beetle-associated pine pathogen Grosmannia clavigera.</title>
        <authorList>
            <person name="Haridas S."/>
            <person name="Wang Y."/>
            <person name="Lim L."/>
            <person name="Massoumi Alamouti S."/>
            <person name="Jackman S."/>
            <person name="Docking R."/>
            <person name="Robertson G."/>
            <person name="Birol I."/>
            <person name="Bohlmann J."/>
            <person name="Breuil C."/>
        </authorList>
    </citation>
    <scope>NUCLEOTIDE SEQUENCE [LARGE SCALE GENOMIC DNA]</scope>
    <source>
        <strain evidence="8 9">UAMH 11346</strain>
    </source>
</reference>
<gene>
    <name evidence="8" type="ORF">F503_02504</name>
</gene>